<proteinExistence type="predicted"/>
<evidence type="ECO:0000313" key="1">
    <source>
        <dbReference type="EMBL" id="UYF73342.1"/>
    </source>
</evidence>
<organism evidence="1 2">
    <name type="scientific">Acinetobacter ursingii</name>
    <dbReference type="NCBI Taxonomy" id="108980"/>
    <lineage>
        <taxon>Bacteria</taxon>
        <taxon>Pseudomonadati</taxon>
        <taxon>Pseudomonadota</taxon>
        <taxon>Gammaproteobacteria</taxon>
        <taxon>Moraxellales</taxon>
        <taxon>Moraxellaceae</taxon>
        <taxon>Acinetobacter</taxon>
    </lineage>
</organism>
<name>A0AA46NML0_9GAMM</name>
<evidence type="ECO:0000313" key="2">
    <source>
        <dbReference type="Proteomes" id="UP001164064"/>
    </source>
</evidence>
<gene>
    <name evidence="1" type="ORF">LSO60_11380</name>
</gene>
<dbReference type="Proteomes" id="UP001164064">
    <property type="component" value="Chromosome"/>
</dbReference>
<sequence length="94" mass="11116">MIVFNSKDAFVQDLKIKNAIEPVAQIGLDISINPRWSAVIDIKKSGLIPKRKVLYLLWKMRLCMPILMLIHWRLHSVWLTISKYLLYNITRKPR</sequence>
<dbReference type="AlphaFoldDB" id="A0AA46NML0"/>
<protein>
    <submittedName>
        <fullName evidence="1">Uncharacterized protein</fullName>
    </submittedName>
</protein>
<dbReference type="RefSeq" id="WP_263513395.1">
    <property type="nucleotide sequence ID" value="NZ_CP089051.1"/>
</dbReference>
<dbReference type="EMBL" id="CP089051">
    <property type="protein sequence ID" value="UYF73342.1"/>
    <property type="molecule type" value="Genomic_DNA"/>
</dbReference>
<reference evidence="1" key="1">
    <citation type="journal article" date="2022" name="J Glob Antimicrob Resist">
        <title>Comparative analysis of IMP-4- and OXA-58-containing plasmids of three carbapenemase-producing Acinetobacter ursingii strains in the Netherlands.</title>
        <authorList>
            <person name="Hendrickx A.P.A."/>
            <person name="Schade R.P."/>
            <person name="Landman F."/>
            <person name="Bosch T."/>
            <person name="Schouls L.M."/>
            <person name="van Dijk K."/>
        </authorList>
    </citation>
    <scope>NUCLEOTIDE SEQUENCE</scope>
    <source>
        <strain evidence="1">RIVM_C010559</strain>
    </source>
</reference>
<accession>A0AA46NML0</accession>